<dbReference type="InterPro" id="IPR036097">
    <property type="entry name" value="HisK_dim/P_sf"/>
</dbReference>
<dbReference type="GO" id="GO:0000155">
    <property type="term" value="F:phosphorelay sensor kinase activity"/>
    <property type="evidence" value="ECO:0007669"/>
    <property type="project" value="InterPro"/>
</dbReference>
<dbReference type="SMART" id="SM00387">
    <property type="entry name" value="HATPase_c"/>
    <property type="match status" value="1"/>
</dbReference>
<dbReference type="InterPro" id="IPR003594">
    <property type="entry name" value="HATPase_dom"/>
</dbReference>
<evidence type="ECO:0000256" key="9">
    <source>
        <dbReference type="ARBA" id="ARBA00022840"/>
    </source>
</evidence>
<dbReference type="InterPro" id="IPR003661">
    <property type="entry name" value="HisK_dim/P_dom"/>
</dbReference>
<gene>
    <name evidence="15" type="ORF">SAMN05443432_103203</name>
</gene>
<evidence type="ECO:0000256" key="11">
    <source>
        <dbReference type="ARBA" id="ARBA00023136"/>
    </source>
</evidence>
<comment type="catalytic activity">
    <reaction evidence="1">
        <text>ATP + protein L-histidine = ADP + protein N-phospho-L-histidine.</text>
        <dbReference type="EC" id="2.7.13.3"/>
    </reaction>
</comment>
<evidence type="ECO:0000256" key="5">
    <source>
        <dbReference type="ARBA" id="ARBA00022553"/>
    </source>
</evidence>
<evidence type="ECO:0000259" key="14">
    <source>
        <dbReference type="PROSITE" id="PS50109"/>
    </source>
</evidence>
<dbReference type="AlphaFoldDB" id="A0A1M7E4Z3"/>
<dbReference type="InterPro" id="IPR050736">
    <property type="entry name" value="Sensor_HK_Regulatory"/>
</dbReference>
<dbReference type="CDD" id="cd00082">
    <property type="entry name" value="HisKA"/>
    <property type="match status" value="1"/>
</dbReference>
<dbReference type="Gene3D" id="3.30.565.10">
    <property type="entry name" value="Histidine kinase-like ATPase, C-terminal domain"/>
    <property type="match status" value="1"/>
</dbReference>
<protein>
    <recommendedName>
        <fullName evidence="3">histidine kinase</fullName>
        <ecNumber evidence="3">2.7.13.3</ecNumber>
    </recommendedName>
</protein>
<feature type="transmembrane region" description="Helical" evidence="13">
    <location>
        <begin position="183"/>
        <end position="204"/>
    </location>
</feature>
<accession>A0A1M7E4Z3</accession>
<dbReference type="PANTHER" id="PTHR43711">
    <property type="entry name" value="TWO-COMPONENT HISTIDINE KINASE"/>
    <property type="match status" value="1"/>
</dbReference>
<dbReference type="PANTHER" id="PTHR43711:SF1">
    <property type="entry name" value="HISTIDINE KINASE 1"/>
    <property type="match status" value="1"/>
</dbReference>
<evidence type="ECO:0000313" key="15">
    <source>
        <dbReference type="EMBL" id="SHL86804.1"/>
    </source>
</evidence>
<reference evidence="15 16" key="1">
    <citation type="submission" date="2016-11" db="EMBL/GenBank/DDBJ databases">
        <authorList>
            <person name="Varghese N."/>
            <person name="Submissions S."/>
        </authorList>
    </citation>
    <scope>NUCLEOTIDE SEQUENCE [LARGE SCALE GENOMIC DNA]</scope>
    <source>
        <strain evidence="15 16">DSM 28249</strain>
    </source>
</reference>
<keyword evidence="5" id="KW-0597">Phosphoprotein</keyword>
<evidence type="ECO:0000256" key="13">
    <source>
        <dbReference type="SAM" id="Phobius"/>
    </source>
</evidence>
<dbReference type="InterPro" id="IPR036890">
    <property type="entry name" value="HATPase_C_sf"/>
</dbReference>
<dbReference type="InterPro" id="IPR004358">
    <property type="entry name" value="Sig_transdc_His_kin-like_C"/>
</dbReference>
<evidence type="ECO:0000256" key="8">
    <source>
        <dbReference type="ARBA" id="ARBA00022777"/>
    </source>
</evidence>
<keyword evidence="10" id="KW-0902">Two-component regulatory system</keyword>
<dbReference type="Pfam" id="PF02518">
    <property type="entry name" value="HATPase_c"/>
    <property type="match status" value="1"/>
</dbReference>
<dbReference type="Pfam" id="PF00512">
    <property type="entry name" value="HisKA"/>
    <property type="match status" value="1"/>
</dbReference>
<feature type="transmembrane region" description="Helical" evidence="13">
    <location>
        <begin position="42"/>
        <end position="72"/>
    </location>
</feature>
<evidence type="ECO:0000256" key="6">
    <source>
        <dbReference type="ARBA" id="ARBA00022679"/>
    </source>
</evidence>
<dbReference type="PROSITE" id="PS50109">
    <property type="entry name" value="HIS_KIN"/>
    <property type="match status" value="1"/>
</dbReference>
<dbReference type="CDD" id="cd16922">
    <property type="entry name" value="HATPase_EvgS-ArcB-TorS-like"/>
    <property type="match status" value="1"/>
</dbReference>
<dbReference type="SMART" id="SM00388">
    <property type="entry name" value="HisKA"/>
    <property type="match status" value="1"/>
</dbReference>
<dbReference type="Gene3D" id="1.10.287.130">
    <property type="match status" value="1"/>
</dbReference>
<evidence type="ECO:0000256" key="7">
    <source>
        <dbReference type="ARBA" id="ARBA00022741"/>
    </source>
</evidence>
<feature type="domain" description="Histidine kinase" evidence="14">
    <location>
        <begin position="234"/>
        <end position="453"/>
    </location>
</feature>
<evidence type="ECO:0000256" key="10">
    <source>
        <dbReference type="ARBA" id="ARBA00023012"/>
    </source>
</evidence>
<keyword evidence="11 13" id="KW-0472">Membrane</keyword>
<evidence type="ECO:0000256" key="1">
    <source>
        <dbReference type="ARBA" id="ARBA00000085"/>
    </source>
</evidence>
<proteinExistence type="predicted"/>
<evidence type="ECO:0000256" key="4">
    <source>
        <dbReference type="ARBA" id="ARBA00022475"/>
    </source>
</evidence>
<evidence type="ECO:0000256" key="12">
    <source>
        <dbReference type="SAM" id="MobiDB-lite"/>
    </source>
</evidence>
<keyword evidence="9" id="KW-0067">ATP-binding</keyword>
<keyword evidence="6" id="KW-0808">Transferase</keyword>
<organism evidence="15 16">
    <name type="scientific">Roseovarius litoreus</name>
    <dbReference type="NCBI Taxonomy" id="1155722"/>
    <lineage>
        <taxon>Bacteria</taxon>
        <taxon>Pseudomonadati</taxon>
        <taxon>Pseudomonadota</taxon>
        <taxon>Alphaproteobacteria</taxon>
        <taxon>Rhodobacterales</taxon>
        <taxon>Roseobacteraceae</taxon>
        <taxon>Roseovarius</taxon>
    </lineage>
</organism>
<dbReference type="SUPFAM" id="SSF55874">
    <property type="entry name" value="ATPase domain of HSP90 chaperone/DNA topoisomerase II/histidine kinase"/>
    <property type="match status" value="1"/>
</dbReference>
<keyword evidence="7" id="KW-0547">Nucleotide-binding</keyword>
<feature type="transmembrane region" description="Helical" evidence="13">
    <location>
        <begin position="93"/>
        <end position="117"/>
    </location>
</feature>
<evidence type="ECO:0000256" key="2">
    <source>
        <dbReference type="ARBA" id="ARBA00004236"/>
    </source>
</evidence>
<name>A0A1M7E4Z3_9RHOB</name>
<dbReference type="RefSeq" id="WP_149778999.1">
    <property type="nucleotide sequence ID" value="NZ_FRCB01000003.1"/>
</dbReference>
<keyword evidence="13" id="KW-1133">Transmembrane helix</keyword>
<keyword evidence="4" id="KW-1003">Cell membrane</keyword>
<feature type="region of interest" description="Disordered" evidence="12">
    <location>
        <begin position="458"/>
        <end position="482"/>
    </location>
</feature>
<keyword evidence="8 15" id="KW-0418">Kinase</keyword>
<evidence type="ECO:0000313" key="16">
    <source>
        <dbReference type="Proteomes" id="UP000322545"/>
    </source>
</evidence>
<comment type="subcellular location">
    <subcellularLocation>
        <location evidence="2">Cell membrane</location>
    </subcellularLocation>
</comment>
<dbReference type="EC" id="2.7.13.3" evidence="3"/>
<dbReference type="FunFam" id="3.30.565.10:FF:000023">
    <property type="entry name" value="PAS domain-containing sensor histidine kinase"/>
    <property type="match status" value="1"/>
</dbReference>
<dbReference type="PRINTS" id="PR00344">
    <property type="entry name" value="BCTRLSENSOR"/>
</dbReference>
<feature type="transmembrane region" description="Helical" evidence="13">
    <location>
        <begin position="123"/>
        <end position="141"/>
    </location>
</feature>
<dbReference type="SUPFAM" id="SSF47384">
    <property type="entry name" value="Homodimeric domain of signal transducing histidine kinase"/>
    <property type="match status" value="1"/>
</dbReference>
<dbReference type="Proteomes" id="UP000322545">
    <property type="component" value="Unassembled WGS sequence"/>
</dbReference>
<dbReference type="InterPro" id="IPR005467">
    <property type="entry name" value="His_kinase_dom"/>
</dbReference>
<sequence length="482" mass="54548">MNTTDDPKVSLENDLSSDTLERQLRDYVNITKKLIWQRQASFLAAMILSAFYFDPALALVCYSGLLFSEVLDLVLTRRVQRWEGNDPVAARRFLLWVMVNTGLSAVMISLFVLLIAIQQNSGGHFMPLFFLFAAALFAAMNNHQILPSLILRLMIYGATFLTISVMDIVRLRPPLDSHHWLEFFTVAFVLYFIVDCSFVFLKLYRKGLKQLQKIKLEHDRAKRAYEIKSQFLSTMSHELRTPLTSIKFSLDLMNSGCVAQVPDDLKPILEIAVKNSNRLAELINETLDLQKIESGEMIFRFQSLDISRVVSESVDAIMAQANAEQIEVRKEFPEDEVFINGDEARIQQVLGNLLSNALKFSEAGGVITVRVEQNNDRVRVSVQDTGTGIPENCEAQVFGRFSQVDSSDRRKVGGTGLGMNISKRIIERHNGTIHYKSRLGEGTTFFLEFDLKRQPERNHDAAQDWSGGADRHLGEGRMVAGE</sequence>
<evidence type="ECO:0000256" key="3">
    <source>
        <dbReference type="ARBA" id="ARBA00012438"/>
    </source>
</evidence>
<feature type="transmembrane region" description="Helical" evidence="13">
    <location>
        <begin position="153"/>
        <end position="171"/>
    </location>
</feature>
<dbReference type="EMBL" id="FRCB01000003">
    <property type="protein sequence ID" value="SHL86804.1"/>
    <property type="molecule type" value="Genomic_DNA"/>
</dbReference>
<keyword evidence="13" id="KW-0812">Transmembrane</keyword>
<keyword evidence="16" id="KW-1185">Reference proteome</keyword>
<dbReference type="GO" id="GO:0005886">
    <property type="term" value="C:plasma membrane"/>
    <property type="evidence" value="ECO:0007669"/>
    <property type="project" value="UniProtKB-SubCell"/>
</dbReference>
<dbReference type="GO" id="GO:0005524">
    <property type="term" value="F:ATP binding"/>
    <property type="evidence" value="ECO:0007669"/>
    <property type="project" value="UniProtKB-KW"/>
</dbReference>